<dbReference type="VEuPathDB" id="CryptoDB:Cvel_36"/>
<sequence length="132" mass="14038">MLKATVITFLLVGSLVSSGNAMHAGIKAPKQLRSSVRQGAGSFPGVKTEASELPSSASFLENSGRDLSMHRGGEEGFLQSRSHNVYSGVKTEASELPGSFVQTKMVYPIKTEASEIPGASFLQKKDEVKGHK</sequence>
<dbReference type="EMBL" id="CDMZ01004701">
    <property type="protein sequence ID" value="CEM50609.1"/>
    <property type="molecule type" value="Genomic_DNA"/>
</dbReference>
<evidence type="ECO:0000256" key="1">
    <source>
        <dbReference type="SAM" id="SignalP"/>
    </source>
</evidence>
<dbReference type="AlphaFoldDB" id="A0A0G4I157"/>
<proteinExistence type="predicted"/>
<keyword evidence="1" id="KW-0732">Signal</keyword>
<organism evidence="2">
    <name type="scientific">Chromera velia CCMP2878</name>
    <dbReference type="NCBI Taxonomy" id="1169474"/>
    <lineage>
        <taxon>Eukaryota</taxon>
        <taxon>Sar</taxon>
        <taxon>Alveolata</taxon>
        <taxon>Colpodellida</taxon>
        <taxon>Chromeraceae</taxon>
        <taxon>Chromera</taxon>
    </lineage>
</organism>
<reference evidence="2" key="1">
    <citation type="submission" date="2014-11" db="EMBL/GenBank/DDBJ databases">
        <authorList>
            <person name="Otto D Thomas"/>
            <person name="Naeem Raeece"/>
        </authorList>
    </citation>
    <scope>NUCLEOTIDE SEQUENCE</scope>
</reference>
<gene>
    <name evidence="2" type="ORF">Cvel_36</name>
</gene>
<protein>
    <recommendedName>
        <fullName evidence="3">PS II complex 12 kDa extrinsic protein</fullName>
    </recommendedName>
</protein>
<accession>A0A0G4I157</accession>
<evidence type="ECO:0008006" key="3">
    <source>
        <dbReference type="Google" id="ProtNLM"/>
    </source>
</evidence>
<feature type="chain" id="PRO_5005192446" description="PS II complex 12 kDa extrinsic protein" evidence="1">
    <location>
        <begin position="22"/>
        <end position="132"/>
    </location>
</feature>
<feature type="signal peptide" evidence="1">
    <location>
        <begin position="1"/>
        <end position="21"/>
    </location>
</feature>
<name>A0A0G4I157_9ALVE</name>
<evidence type="ECO:0000313" key="2">
    <source>
        <dbReference type="EMBL" id="CEM50609.1"/>
    </source>
</evidence>